<proteinExistence type="predicted"/>
<dbReference type="AlphaFoldDB" id="A0A0A9GDF6"/>
<sequence length="42" mass="4521">MVFRFQLLISSLKLRVAGFHDLNAGPYDNGGPGRPTKGTADC</sequence>
<keyword evidence="1" id="KW-0732">Signal</keyword>
<reference evidence="2" key="2">
    <citation type="journal article" date="2015" name="Data Brief">
        <title>Shoot transcriptome of the giant reed, Arundo donax.</title>
        <authorList>
            <person name="Barrero R.A."/>
            <person name="Guerrero F.D."/>
            <person name="Moolhuijzen P."/>
            <person name="Goolsby J.A."/>
            <person name="Tidwell J."/>
            <person name="Bellgard S.E."/>
            <person name="Bellgard M.I."/>
        </authorList>
    </citation>
    <scope>NUCLEOTIDE SEQUENCE</scope>
    <source>
        <tissue evidence="2">Shoot tissue taken approximately 20 cm above the soil surface</tissue>
    </source>
</reference>
<evidence type="ECO:0000313" key="2">
    <source>
        <dbReference type="EMBL" id="JAE18693.1"/>
    </source>
</evidence>
<evidence type="ECO:0000256" key="1">
    <source>
        <dbReference type="SAM" id="SignalP"/>
    </source>
</evidence>
<protein>
    <submittedName>
        <fullName evidence="2">Uncharacterized protein</fullName>
    </submittedName>
</protein>
<organism evidence="2">
    <name type="scientific">Arundo donax</name>
    <name type="common">Giant reed</name>
    <name type="synonym">Donax arundinaceus</name>
    <dbReference type="NCBI Taxonomy" id="35708"/>
    <lineage>
        <taxon>Eukaryota</taxon>
        <taxon>Viridiplantae</taxon>
        <taxon>Streptophyta</taxon>
        <taxon>Embryophyta</taxon>
        <taxon>Tracheophyta</taxon>
        <taxon>Spermatophyta</taxon>
        <taxon>Magnoliopsida</taxon>
        <taxon>Liliopsida</taxon>
        <taxon>Poales</taxon>
        <taxon>Poaceae</taxon>
        <taxon>PACMAD clade</taxon>
        <taxon>Arundinoideae</taxon>
        <taxon>Arundineae</taxon>
        <taxon>Arundo</taxon>
    </lineage>
</organism>
<accession>A0A0A9GDF6</accession>
<feature type="signal peptide" evidence="1">
    <location>
        <begin position="1"/>
        <end position="18"/>
    </location>
</feature>
<reference evidence="2" key="1">
    <citation type="submission" date="2014-09" db="EMBL/GenBank/DDBJ databases">
        <authorList>
            <person name="Magalhaes I.L.F."/>
            <person name="Oliveira U."/>
            <person name="Santos F.R."/>
            <person name="Vidigal T.H.D.A."/>
            <person name="Brescovit A.D."/>
            <person name="Santos A.J."/>
        </authorList>
    </citation>
    <scope>NUCLEOTIDE SEQUENCE</scope>
    <source>
        <tissue evidence="2">Shoot tissue taken approximately 20 cm above the soil surface</tissue>
    </source>
</reference>
<feature type="chain" id="PRO_5002065034" evidence="1">
    <location>
        <begin position="19"/>
        <end position="42"/>
    </location>
</feature>
<name>A0A0A9GDF6_ARUDO</name>
<dbReference type="EMBL" id="GBRH01179203">
    <property type="protein sequence ID" value="JAE18693.1"/>
    <property type="molecule type" value="Transcribed_RNA"/>
</dbReference>